<sequence length="120" mass="12513">MSDDGPDATAADAETASDGEGSEGSDGGSADGDTFGVGIHVTSEEFQFVVHVPSAIDSGWSDPDEFQRLIERVTWDTLDQRATLRAVARTTAEGETATLGTVTMRPGGDVVDRSLAPPDE</sequence>
<reference evidence="3" key="1">
    <citation type="submission" date="2024-09" db="EMBL/GenBank/DDBJ databases">
        <authorList>
            <person name="Sun Q."/>
        </authorList>
    </citation>
    <scope>NUCLEOTIDE SEQUENCE [LARGE SCALE GENOMIC DNA]</scope>
    <source>
        <strain evidence="3">JCM 31273</strain>
    </source>
</reference>
<keyword evidence="4" id="KW-1185">Reference proteome</keyword>
<name>A0ABD5MI88_9EURY</name>
<feature type="region of interest" description="Disordered" evidence="1">
    <location>
        <begin position="1"/>
        <end position="38"/>
    </location>
</feature>
<evidence type="ECO:0000313" key="3">
    <source>
        <dbReference type="EMBL" id="MFB9823395.1"/>
    </source>
</evidence>
<dbReference type="EMBL" id="JBHMAJ010000003">
    <property type="protein sequence ID" value="MFB9823395.1"/>
    <property type="molecule type" value="Genomic_DNA"/>
</dbReference>
<dbReference type="GeneID" id="67209656"/>
<evidence type="ECO:0000259" key="2">
    <source>
        <dbReference type="Pfam" id="PF26445"/>
    </source>
</evidence>
<feature type="domain" description="DUF8124" evidence="2">
    <location>
        <begin position="31"/>
        <end position="117"/>
    </location>
</feature>
<dbReference type="AlphaFoldDB" id="A0ABD5MI88"/>
<dbReference type="InterPro" id="IPR058437">
    <property type="entry name" value="DUF8124"/>
</dbReference>
<accession>A0ABD5MI88</accession>
<dbReference type="Proteomes" id="UP001589595">
    <property type="component" value="Unassembled WGS sequence"/>
</dbReference>
<comment type="caution">
    <text evidence="3">The sequence shown here is derived from an EMBL/GenBank/DDBJ whole genome shotgun (WGS) entry which is preliminary data.</text>
</comment>
<evidence type="ECO:0000313" key="4">
    <source>
        <dbReference type="Proteomes" id="UP001589595"/>
    </source>
</evidence>
<evidence type="ECO:0000256" key="1">
    <source>
        <dbReference type="SAM" id="MobiDB-lite"/>
    </source>
</evidence>
<protein>
    <recommendedName>
        <fullName evidence="2">DUF8124 domain-containing protein</fullName>
    </recommendedName>
</protein>
<dbReference type="RefSeq" id="WP_222922383.1">
    <property type="nucleotide sequence ID" value="NZ_CP082286.1"/>
</dbReference>
<feature type="region of interest" description="Disordered" evidence="1">
    <location>
        <begin position="101"/>
        <end position="120"/>
    </location>
</feature>
<organism evidence="3 4">
    <name type="scientific">Halobaculum roseum</name>
    <dbReference type="NCBI Taxonomy" id="2175149"/>
    <lineage>
        <taxon>Archaea</taxon>
        <taxon>Methanobacteriati</taxon>
        <taxon>Methanobacteriota</taxon>
        <taxon>Stenosarchaea group</taxon>
        <taxon>Halobacteria</taxon>
        <taxon>Halobacteriales</taxon>
        <taxon>Haloferacaceae</taxon>
        <taxon>Halobaculum</taxon>
    </lineage>
</organism>
<proteinExistence type="predicted"/>
<gene>
    <name evidence="3" type="ORF">ACFFOL_04230</name>
</gene>
<dbReference type="Pfam" id="PF26445">
    <property type="entry name" value="DUF8124"/>
    <property type="match status" value="1"/>
</dbReference>